<dbReference type="AlphaFoldDB" id="A0A2U2N6A3"/>
<comment type="caution">
    <text evidence="5">The sequence shown here is derived from an EMBL/GenBank/DDBJ whole genome shotgun (WGS) entry which is preliminary data.</text>
</comment>
<dbReference type="Proteomes" id="UP000245474">
    <property type="component" value="Unassembled WGS sequence"/>
</dbReference>
<keyword evidence="1" id="KW-0805">Transcription regulation</keyword>
<keyword evidence="2" id="KW-0238">DNA-binding</keyword>
<protein>
    <submittedName>
        <fullName evidence="5">GntR family transcriptional regulator</fullName>
    </submittedName>
</protein>
<dbReference type="Pfam" id="PF07729">
    <property type="entry name" value="FCD"/>
    <property type="match status" value="1"/>
</dbReference>
<keyword evidence="6" id="KW-1185">Reference proteome</keyword>
<dbReference type="Pfam" id="PF00392">
    <property type="entry name" value="GntR"/>
    <property type="match status" value="1"/>
</dbReference>
<dbReference type="InterPro" id="IPR036390">
    <property type="entry name" value="WH_DNA-bd_sf"/>
</dbReference>
<dbReference type="OrthoDB" id="6627771at2"/>
<dbReference type="PANTHER" id="PTHR43537">
    <property type="entry name" value="TRANSCRIPTIONAL REGULATOR, GNTR FAMILY"/>
    <property type="match status" value="1"/>
</dbReference>
<evidence type="ECO:0000256" key="2">
    <source>
        <dbReference type="ARBA" id="ARBA00023125"/>
    </source>
</evidence>
<dbReference type="Gene3D" id="1.20.120.530">
    <property type="entry name" value="GntR ligand-binding domain-like"/>
    <property type="match status" value="1"/>
</dbReference>
<name>A0A2U2N6A3_9GAMM</name>
<evidence type="ECO:0000256" key="1">
    <source>
        <dbReference type="ARBA" id="ARBA00023015"/>
    </source>
</evidence>
<dbReference type="SMART" id="SM00895">
    <property type="entry name" value="FCD"/>
    <property type="match status" value="1"/>
</dbReference>
<dbReference type="SUPFAM" id="SSF48008">
    <property type="entry name" value="GntR ligand-binding domain-like"/>
    <property type="match status" value="1"/>
</dbReference>
<evidence type="ECO:0000256" key="3">
    <source>
        <dbReference type="ARBA" id="ARBA00023163"/>
    </source>
</evidence>
<dbReference type="InterPro" id="IPR008920">
    <property type="entry name" value="TF_FadR/GntR_C"/>
</dbReference>
<organism evidence="5 6">
    <name type="scientific">Sediminicurvatus halobius</name>
    <dbReference type="NCBI Taxonomy" id="2182432"/>
    <lineage>
        <taxon>Bacteria</taxon>
        <taxon>Pseudomonadati</taxon>
        <taxon>Pseudomonadota</taxon>
        <taxon>Gammaproteobacteria</taxon>
        <taxon>Chromatiales</taxon>
        <taxon>Ectothiorhodospiraceae</taxon>
        <taxon>Sediminicurvatus</taxon>
    </lineage>
</organism>
<dbReference type="GO" id="GO:0003700">
    <property type="term" value="F:DNA-binding transcription factor activity"/>
    <property type="evidence" value="ECO:0007669"/>
    <property type="project" value="InterPro"/>
</dbReference>
<evidence type="ECO:0000259" key="4">
    <source>
        <dbReference type="PROSITE" id="PS50949"/>
    </source>
</evidence>
<dbReference type="InterPro" id="IPR011711">
    <property type="entry name" value="GntR_C"/>
</dbReference>
<proteinExistence type="predicted"/>
<dbReference type="RefSeq" id="WP_109676745.1">
    <property type="nucleotide sequence ID" value="NZ_CP086615.1"/>
</dbReference>
<dbReference type="PRINTS" id="PR00035">
    <property type="entry name" value="HTHGNTR"/>
</dbReference>
<dbReference type="SMART" id="SM00345">
    <property type="entry name" value="HTH_GNTR"/>
    <property type="match status" value="1"/>
</dbReference>
<evidence type="ECO:0000313" key="5">
    <source>
        <dbReference type="EMBL" id="PWG64618.1"/>
    </source>
</evidence>
<dbReference type="Gene3D" id="1.10.10.10">
    <property type="entry name" value="Winged helix-like DNA-binding domain superfamily/Winged helix DNA-binding domain"/>
    <property type="match status" value="1"/>
</dbReference>
<evidence type="ECO:0000313" key="6">
    <source>
        <dbReference type="Proteomes" id="UP000245474"/>
    </source>
</evidence>
<dbReference type="PROSITE" id="PS50949">
    <property type="entry name" value="HTH_GNTR"/>
    <property type="match status" value="1"/>
</dbReference>
<sequence>MAEPGAPMRIVKPSLHAACADRIREKISSGALAPGERIPERELCEQFGVSRTPLREALKALAAEGLVELSPNRGAHVARLDRQDIEEVFEVMASLEALAGELACQRISEAELADVRALHYEMRAHYERGNLPEYFRCNQRIHQAIIAAARNATLQRVHEGLAGRLQRARYVANLSGQRWAGAVAEHERILDALVARDGERLAELLRGHLRHKLDAVIEARFTTNGEAKTEAGDG</sequence>
<feature type="domain" description="HTH gntR-type" evidence="4">
    <location>
        <begin position="13"/>
        <end position="80"/>
    </location>
</feature>
<dbReference type="SUPFAM" id="SSF46785">
    <property type="entry name" value="Winged helix' DNA-binding domain"/>
    <property type="match status" value="1"/>
</dbReference>
<dbReference type="PANTHER" id="PTHR43537:SF50">
    <property type="entry name" value="TRANSCRIPTIONAL REGULATORY PROTEIN"/>
    <property type="match status" value="1"/>
</dbReference>
<gene>
    <name evidence="5" type="ORF">DEM34_04630</name>
</gene>
<dbReference type="CDD" id="cd07377">
    <property type="entry name" value="WHTH_GntR"/>
    <property type="match status" value="1"/>
</dbReference>
<accession>A0A2U2N6A3</accession>
<dbReference type="InterPro" id="IPR000524">
    <property type="entry name" value="Tscrpt_reg_HTH_GntR"/>
</dbReference>
<dbReference type="EMBL" id="QFFI01000005">
    <property type="protein sequence ID" value="PWG64618.1"/>
    <property type="molecule type" value="Genomic_DNA"/>
</dbReference>
<dbReference type="GO" id="GO:0003677">
    <property type="term" value="F:DNA binding"/>
    <property type="evidence" value="ECO:0007669"/>
    <property type="project" value="UniProtKB-KW"/>
</dbReference>
<keyword evidence="3" id="KW-0804">Transcription</keyword>
<reference evidence="5 6" key="1">
    <citation type="submission" date="2018-05" db="EMBL/GenBank/DDBJ databases">
        <title>Spiribacter halobius sp. nov., a moderately halophilic bacterium isolated from marine solar saltern.</title>
        <authorList>
            <person name="Zheng W.-S."/>
            <person name="Lu D.-C."/>
            <person name="Du Z.-J."/>
        </authorList>
    </citation>
    <scope>NUCLEOTIDE SEQUENCE [LARGE SCALE GENOMIC DNA]</scope>
    <source>
        <strain evidence="5 6">E85</strain>
    </source>
</reference>
<dbReference type="InterPro" id="IPR036388">
    <property type="entry name" value="WH-like_DNA-bd_sf"/>
</dbReference>